<dbReference type="EMBL" id="QZKI01000015">
    <property type="protein sequence ID" value="RJP74427.1"/>
    <property type="molecule type" value="Genomic_DNA"/>
</dbReference>
<dbReference type="InterPro" id="IPR050695">
    <property type="entry name" value="N-acetylmuramoyl_amidase_3"/>
</dbReference>
<dbReference type="PANTHER" id="PTHR30404">
    <property type="entry name" value="N-ACETYLMURAMOYL-L-ALANINE AMIDASE"/>
    <property type="match status" value="1"/>
</dbReference>
<dbReference type="EC" id="3.5.1.28" evidence="2"/>
<dbReference type="GO" id="GO:0009253">
    <property type="term" value="P:peptidoglycan catabolic process"/>
    <property type="evidence" value="ECO:0007669"/>
    <property type="project" value="InterPro"/>
</dbReference>
<comment type="catalytic activity">
    <reaction evidence="1">
        <text>Hydrolyzes the link between N-acetylmuramoyl residues and L-amino acid residues in certain cell-wall glycopeptides.</text>
        <dbReference type="EC" id="3.5.1.28"/>
    </reaction>
</comment>
<dbReference type="GO" id="GO:0030288">
    <property type="term" value="C:outer membrane-bounded periplasmic space"/>
    <property type="evidence" value="ECO:0007669"/>
    <property type="project" value="TreeGrafter"/>
</dbReference>
<protein>
    <recommendedName>
        <fullName evidence="2">N-acetylmuramoyl-L-alanine amidase</fullName>
        <ecNumber evidence="2">3.5.1.28</ecNumber>
    </recommendedName>
</protein>
<dbReference type="SUPFAM" id="SSF53187">
    <property type="entry name" value="Zn-dependent exopeptidases"/>
    <property type="match status" value="1"/>
</dbReference>
<dbReference type="Pfam" id="PF01520">
    <property type="entry name" value="Amidase_3"/>
    <property type="match status" value="1"/>
</dbReference>
<comment type="caution">
    <text evidence="5">The sequence shown here is derived from an EMBL/GenBank/DDBJ whole genome shotgun (WGS) entry which is preliminary data.</text>
</comment>
<dbReference type="GO" id="GO:0008745">
    <property type="term" value="F:N-acetylmuramoyl-L-alanine amidase activity"/>
    <property type="evidence" value="ECO:0007669"/>
    <property type="project" value="UniProtKB-EC"/>
</dbReference>
<proteinExistence type="predicted"/>
<dbReference type="SUPFAM" id="SSF55383">
    <property type="entry name" value="Copper amine oxidase, domain N"/>
    <property type="match status" value="1"/>
</dbReference>
<dbReference type="PANTHER" id="PTHR30404:SF0">
    <property type="entry name" value="N-ACETYLMURAMOYL-L-ALANINE AMIDASE AMIC"/>
    <property type="match status" value="1"/>
</dbReference>
<dbReference type="InterPro" id="IPR036582">
    <property type="entry name" value="Mao_N_sf"/>
</dbReference>
<dbReference type="FunFam" id="3.40.630.40:FF:000005">
    <property type="entry name" value="N-acetylmuramoyl-L-alanine amidase (AmiA)"/>
    <property type="match status" value="1"/>
</dbReference>
<organism evidence="5 6">
    <name type="scientific">Candidatus Abyssobacteria bacterium SURF_17</name>
    <dbReference type="NCBI Taxonomy" id="2093361"/>
    <lineage>
        <taxon>Bacteria</taxon>
        <taxon>Pseudomonadati</taxon>
        <taxon>Candidatus Hydrogenedentota</taxon>
        <taxon>Candidatus Abyssobacteria</taxon>
    </lineage>
</organism>
<keyword evidence="3" id="KW-0378">Hydrolase</keyword>
<evidence type="ECO:0000259" key="4">
    <source>
        <dbReference type="SMART" id="SM00646"/>
    </source>
</evidence>
<dbReference type="SMART" id="SM00646">
    <property type="entry name" value="Ami_3"/>
    <property type="match status" value="1"/>
</dbReference>
<dbReference type="Gene3D" id="3.40.630.40">
    <property type="entry name" value="Zn-dependent exopeptidases"/>
    <property type="match status" value="1"/>
</dbReference>
<feature type="domain" description="MurNAc-LAA" evidence="4">
    <location>
        <begin position="332"/>
        <end position="489"/>
    </location>
</feature>
<accession>A0A419F7P0</accession>
<evidence type="ECO:0000256" key="2">
    <source>
        <dbReference type="ARBA" id="ARBA00011901"/>
    </source>
</evidence>
<evidence type="ECO:0000256" key="1">
    <source>
        <dbReference type="ARBA" id="ARBA00001561"/>
    </source>
</evidence>
<dbReference type="CDD" id="cd02696">
    <property type="entry name" value="MurNAc-LAA"/>
    <property type="match status" value="1"/>
</dbReference>
<dbReference type="AlphaFoldDB" id="A0A419F7P0"/>
<evidence type="ECO:0000313" key="6">
    <source>
        <dbReference type="Proteomes" id="UP000285961"/>
    </source>
</evidence>
<name>A0A419F7P0_9BACT</name>
<evidence type="ECO:0000313" key="5">
    <source>
        <dbReference type="EMBL" id="RJP74427.1"/>
    </source>
</evidence>
<sequence length="508" mass="54989">MLASVAGIACFVAGESFAQAGTARENVVLPEVARSFGVATSWMPADRKLSLAYGDHDVEIVIGTDYLMFDGKPLELLAPVVVLDGAVSMSLPDATTLFSRLLGRDINPAEILSASSASRQHSDIVGHDLIKSIRYISYPDLTRLIINIAAIRGSDAIEVNCVRSGGTLRVTFPGFRMLQSVAPFDIGDAIVRSVEPVQDGTDATLVIRTVAEGGECEVQKHDDPLRVVLDIRPTDSLAKRTPLTRSVSTSRSSEWTEPVPILPDQRISFTTVVIDAGHGGKDVGARGRDGLLEKDVTLDIALKLKELLERGTNVKVVLTRTDDQFVSLKERTAIANRAKNGSPADLFISIHTNSHASTAVTGFEAYYISDAVDPSAEATAAMENAVIAFENEGNEAVEARLTPILWDLQFTEFISESSEMAFMVQREMAERLSTQDRGVRQAQFIVLAGVAMPSVLVEVGFISNRIEETRLKTDDFRGRAAEALAAAVTDYKNRFESRLGFSNGTSNP</sequence>
<evidence type="ECO:0000256" key="3">
    <source>
        <dbReference type="ARBA" id="ARBA00022801"/>
    </source>
</evidence>
<dbReference type="InterPro" id="IPR002508">
    <property type="entry name" value="MurNAc-LAA_cat"/>
</dbReference>
<gene>
    <name evidence="5" type="ORF">C4532_02465</name>
</gene>
<reference evidence="5 6" key="1">
    <citation type="journal article" date="2017" name="ISME J.">
        <title>Energy and carbon metabolisms in a deep terrestrial subsurface fluid microbial community.</title>
        <authorList>
            <person name="Momper L."/>
            <person name="Jungbluth S.P."/>
            <person name="Lee M.D."/>
            <person name="Amend J.P."/>
        </authorList>
    </citation>
    <scope>NUCLEOTIDE SEQUENCE [LARGE SCALE GENOMIC DNA]</scope>
    <source>
        <strain evidence="5">SURF_17</strain>
    </source>
</reference>
<dbReference type="Proteomes" id="UP000285961">
    <property type="component" value="Unassembled WGS sequence"/>
</dbReference>